<gene>
    <name evidence="2" type="ORF">QEZ40_002333</name>
</gene>
<comment type="caution">
    <text evidence="2">The sequence shown here is derived from an EMBL/GenBank/DDBJ whole genome shotgun (WGS) entry which is preliminary data.</text>
</comment>
<reference evidence="2 3" key="1">
    <citation type="submission" date="2023-05" db="EMBL/GenBank/DDBJ databases">
        <title>Sequencing and Assembly of Streptomyces sp. NP73.</title>
        <authorList>
            <person name="Konwar A.N."/>
            <person name="Saikia K."/>
            <person name="Thakur D."/>
        </authorList>
    </citation>
    <scope>NUCLEOTIDE SEQUENCE [LARGE SCALE GENOMIC DNA]</scope>
    <source>
        <strain evidence="2 3">NP73</strain>
    </source>
</reference>
<evidence type="ECO:0000313" key="3">
    <source>
        <dbReference type="Proteomes" id="UP001223390"/>
    </source>
</evidence>
<evidence type="ECO:0000256" key="1">
    <source>
        <dbReference type="SAM" id="Phobius"/>
    </source>
</evidence>
<keyword evidence="3" id="KW-1185">Reference proteome</keyword>
<proteinExistence type="predicted"/>
<dbReference type="EMBL" id="JASITI010000002">
    <property type="protein sequence ID" value="MDK9494655.1"/>
    <property type="molecule type" value="Genomic_DNA"/>
</dbReference>
<evidence type="ECO:0000313" key="2">
    <source>
        <dbReference type="EMBL" id="MDK9494655.1"/>
    </source>
</evidence>
<keyword evidence="1" id="KW-0472">Membrane</keyword>
<evidence type="ECO:0008006" key="4">
    <source>
        <dbReference type="Google" id="ProtNLM"/>
    </source>
</evidence>
<sequence>MLVGLIIACEVGFWVLLAGGLALRYLAGMPRLGAALLLCEPLLELVLLVVSFVDLKNGGEPSWRHGVAALYIGYTVGYGHYTVKWLDGHAAHRFAGGPKPPGSKYGKARAVHEWKLWTRTLAAAAVAYGLLQAGIWYVGDTADTGQLQAYQGVTLKVIGIQALIAATYTIWPRKAPADAADQDAELAETKR</sequence>
<accession>A0ABT7GNX7</accession>
<keyword evidence="1" id="KW-0812">Transmembrane</keyword>
<feature type="transmembrane region" description="Helical" evidence="1">
    <location>
        <begin position="32"/>
        <end position="55"/>
    </location>
</feature>
<dbReference type="RefSeq" id="WP_285340446.1">
    <property type="nucleotide sequence ID" value="NZ_JASITI010000002.1"/>
</dbReference>
<name>A0ABT7GNX7_9ACTN</name>
<feature type="transmembrane region" description="Helical" evidence="1">
    <location>
        <begin position="116"/>
        <end position="137"/>
    </location>
</feature>
<feature type="transmembrane region" description="Helical" evidence="1">
    <location>
        <begin position="149"/>
        <end position="171"/>
    </location>
</feature>
<protein>
    <recommendedName>
        <fullName evidence="4">Integral membrane protein</fullName>
    </recommendedName>
</protein>
<dbReference type="Proteomes" id="UP001223390">
    <property type="component" value="Unassembled WGS sequence"/>
</dbReference>
<keyword evidence="1" id="KW-1133">Transmembrane helix</keyword>
<organism evidence="2 3">
    <name type="scientific">Streptomyces katrae</name>
    <dbReference type="NCBI Taxonomy" id="68223"/>
    <lineage>
        <taxon>Bacteria</taxon>
        <taxon>Bacillati</taxon>
        <taxon>Actinomycetota</taxon>
        <taxon>Actinomycetes</taxon>
        <taxon>Kitasatosporales</taxon>
        <taxon>Streptomycetaceae</taxon>
        <taxon>Streptomyces</taxon>
    </lineage>
</organism>